<dbReference type="GO" id="GO:0034976">
    <property type="term" value="P:response to endoplasmic reticulum stress"/>
    <property type="evidence" value="ECO:0007669"/>
    <property type="project" value="TreeGrafter"/>
</dbReference>
<gene>
    <name evidence="15" type="ORF">PSAL00342_LOCUS4692</name>
</gene>
<dbReference type="CDD" id="cd02995">
    <property type="entry name" value="PDI_a_PDI_a'_C"/>
    <property type="match status" value="1"/>
</dbReference>
<evidence type="ECO:0000256" key="9">
    <source>
        <dbReference type="ARBA" id="ARBA00023235"/>
    </source>
</evidence>
<dbReference type="Pfam" id="PF00085">
    <property type="entry name" value="Thioredoxin"/>
    <property type="match status" value="2"/>
</dbReference>
<comment type="catalytic activity">
    <reaction evidence="1 13">
        <text>Catalyzes the rearrangement of -S-S- bonds in proteins.</text>
        <dbReference type="EC" id="5.3.4.1"/>
    </reaction>
</comment>
<dbReference type="AlphaFoldDB" id="A0A7S3UD01"/>
<evidence type="ECO:0000256" key="4">
    <source>
        <dbReference type="ARBA" id="ARBA00012723"/>
    </source>
</evidence>
<keyword evidence="9 13" id="KW-0413">Isomerase</keyword>
<proteinExistence type="inferred from homology"/>
<dbReference type="PANTHER" id="PTHR18929:SF132">
    <property type="entry name" value="PROTEIN DISULFIDE-ISOMERASE A3"/>
    <property type="match status" value="1"/>
</dbReference>
<dbReference type="NCBIfam" id="TIGR01130">
    <property type="entry name" value="ER_PDI_fam"/>
    <property type="match status" value="1"/>
</dbReference>
<keyword evidence="5 13" id="KW-0732">Signal</keyword>
<evidence type="ECO:0000256" key="7">
    <source>
        <dbReference type="ARBA" id="ARBA00022824"/>
    </source>
</evidence>
<dbReference type="EC" id="5.3.4.1" evidence="4 13"/>
<dbReference type="PROSITE" id="PS51352">
    <property type="entry name" value="THIOREDOXIN_2"/>
    <property type="match status" value="2"/>
</dbReference>
<keyword evidence="8 11" id="KW-1015">Disulfide bond</keyword>
<dbReference type="GO" id="GO:0003756">
    <property type="term" value="F:protein disulfide isomerase activity"/>
    <property type="evidence" value="ECO:0007669"/>
    <property type="project" value="UniProtKB-EC"/>
</dbReference>
<feature type="disulfide bond" description="Redox-active" evidence="11">
    <location>
        <begin position="48"/>
        <end position="51"/>
    </location>
</feature>
<sequence length="477" mass="52241">MALLVMALACLVGVRAEEEAVITLDASNFDTEVPKYDFLVVEFYAPWCGHCKALAPEYEKAAAELKTLDPPLHLAKFDAADEKNKAIASKYGIRGFPTLKIFKKGQEPIEYEGPRDAAGIVKYVTKQAGPASVLVSSAEDMAAKVKSDDVVVVGAFKDGSDELTVFGKVADALRNDLSFFHTHDASLLPEGKKEMPSVNIFKTFDDGLVSFEGDAKDEEAIKKFIQEKSTPILIPMDSNPAGKKHLQKSFSMTDRVKVLVFAPKKEIESVKTTLHGIASKNREYDFIVGPTEENDHALKFFGLAADSLSMSVYNLKGGPKYVKQPLASSEMESWFDSYLKGEVAAHVKSEDVPKDNSAPVKIVTANTFKELVTEAKKDVLVEFYAPWCGHCKKLAPIYDEVGEAFEDEEKVTIAKMDATANDIPDPRFDVKGFPTLYMMTAGGEVKKYEGDRSKDSLIDFVKSVSAGGKGEAAHSEL</sequence>
<evidence type="ECO:0000256" key="8">
    <source>
        <dbReference type="ARBA" id="ARBA00023157"/>
    </source>
</evidence>
<evidence type="ECO:0000256" key="2">
    <source>
        <dbReference type="ARBA" id="ARBA00004319"/>
    </source>
</evidence>
<accession>A0A7S3UD01</accession>
<dbReference type="PROSITE" id="PS00194">
    <property type="entry name" value="THIOREDOXIN_1"/>
    <property type="match status" value="2"/>
</dbReference>
<keyword evidence="7" id="KW-0256">Endoplasmic reticulum</keyword>
<name>A0A7S3UD01_9CHLO</name>
<dbReference type="Pfam" id="PF13848">
    <property type="entry name" value="Thioredoxin_6"/>
    <property type="match status" value="1"/>
</dbReference>
<dbReference type="CDD" id="cd02961">
    <property type="entry name" value="PDI_a_family"/>
    <property type="match status" value="1"/>
</dbReference>
<dbReference type="InterPro" id="IPR005788">
    <property type="entry name" value="PDI_thioredoxin-like_dom"/>
</dbReference>
<feature type="domain" description="Thioredoxin" evidence="14">
    <location>
        <begin position="338"/>
        <end position="466"/>
    </location>
</feature>
<dbReference type="PANTHER" id="PTHR18929">
    <property type="entry name" value="PROTEIN DISULFIDE ISOMERASE"/>
    <property type="match status" value="1"/>
</dbReference>
<evidence type="ECO:0000256" key="1">
    <source>
        <dbReference type="ARBA" id="ARBA00001182"/>
    </source>
</evidence>
<dbReference type="FunFam" id="3.40.30.10:FF:000107">
    <property type="entry name" value="Protein disulfide-isomerase 5-2"/>
    <property type="match status" value="1"/>
</dbReference>
<dbReference type="GO" id="GO:0005788">
    <property type="term" value="C:endoplasmic reticulum lumen"/>
    <property type="evidence" value="ECO:0007669"/>
    <property type="project" value="UniProtKB-SubCell"/>
</dbReference>
<dbReference type="PRINTS" id="PR00421">
    <property type="entry name" value="THIOREDOXIN"/>
</dbReference>
<feature type="domain" description="Thioredoxin" evidence="14">
    <location>
        <begin position="10"/>
        <end position="129"/>
    </location>
</feature>
<comment type="similarity">
    <text evidence="3 12">Belongs to the protein disulfide isomerase family.</text>
</comment>
<evidence type="ECO:0000256" key="11">
    <source>
        <dbReference type="PIRSR" id="PIRSR605792-51"/>
    </source>
</evidence>
<feature type="chain" id="PRO_5031594163" description="Protein disulfide-isomerase" evidence="13">
    <location>
        <begin position="17"/>
        <end position="477"/>
    </location>
</feature>
<keyword evidence="10 11" id="KW-0676">Redox-active center</keyword>
<dbReference type="EMBL" id="HBIS01005197">
    <property type="protein sequence ID" value="CAE0610857.1"/>
    <property type="molecule type" value="Transcribed_RNA"/>
</dbReference>
<dbReference type="GO" id="GO:0006457">
    <property type="term" value="P:protein folding"/>
    <property type="evidence" value="ECO:0007669"/>
    <property type="project" value="TreeGrafter"/>
</dbReference>
<dbReference type="InterPro" id="IPR013766">
    <property type="entry name" value="Thioredoxin_domain"/>
</dbReference>
<reference evidence="15" key="1">
    <citation type="submission" date="2021-01" db="EMBL/GenBank/DDBJ databases">
        <authorList>
            <person name="Corre E."/>
            <person name="Pelletier E."/>
            <person name="Niang G."/>
            <person name="Scheremetjew M."/>
            <person name="Finn R."/>
            <person name="Kale V."/>
            <person name="Holt S."/>
            <person name="Cochrane G."/>
            <person name="Meng A."/>
            <person name="Brown T."/>
            <person name="Cohen L."/>
        </authorList>
    </citation>
    <scope>NUCLEOTIDE SEQUENCE</scope>
    <source>
        <strain evidence="15">CCMP1897</strain>
    </source>
</reference>
<evidence type="ECO:0000256" key="3">
    <source>
        <dbReference type="ARBA" id="ARBA00006347"/>
    </source>
</evidence>
<organism evidence="15">
    <name type="scientific">Picocystis salinarum</name>
    <dbReference type="NCBI Taxonomy" id="88271"/>
    <lineage>
        <taxon>Eukaryota</taxon>
        <taxon>Viridiplantae</taxon>
        <taxon>Chlorophyta</taxon>
        <taxon>Picocystophyceae</taxon>
        <taxon>Picocystales</taxon>
        <taxon>Picocystaceae</taxon>
        <taxon>Picocystis</taxon>
    </lineage>
</organism>
<dbReference type="InterPro" id="IPR005792">
    <property type="entry name" value="Prot_disulphide_isomerase"/>
</dbReference>
<evidence type="ECO:0000256" key="12">
    <source>
        <dbReference type="RuleBase" id="RU004208"/>
    </source>
</evidence>
<evidence type="ECO:0000256" key="5">
    <source>
        <dbReference type="ARBA" id="ARBA00022729"/>
    </source>
</evidence>
<keyword evidence="6" id="KW-0677">Repeat</keyword>
<evidence type="ECO:0000313" key="15">
    <source>
        <dbReference type="EMBL" id="CAE0610857.1"/>
    </source>
</evidence>
<dbReference type="SUPFAM" id="SSF52833">
    <property type="entry name" value="Thioredoxin-like"/>
    <property type="match status" value="4"/>
</dbReference>
<dbReference type="NCBIfam" id="TIGR01126">
    <property type="entry name" value="pdi_dom"/>
    <property type="match status" value="2"/>
</dbReference>
<evidence type="ECO:0000256" key="10">
    <source>
        <dbReference type="ARBA" id="ARBA00023284"/>
    </source>
</evidence>
<dbReference type="InterPro" id="IPR017937">
    <property type="entry name" value="Thioredoxin_CS"/>
</dbReference>
<dbReference type="InterPro" id="IPR036249">
    <property type="entry name" value="Thioredoxin-like_sf"/>
</dbReference>
<evidence type="ECO:0000256" key="13">
    <source>
        <dbReference type="RuleBase" id="RU361130"/>
    </source>
</evidence>
<feature type="signal peptide" evidence="13">
    <location>
        <begin position="1"/>
        <end position="16"/>
    </location>
</feature>
<comment type="subcellular location">
    <subcellularLocation>
        <location evidence="2">Endoplasmic reticulum lumen</location>
    </subcellularLocation>
</comment>
<feature type="disulfide bond" description="Redox-active" evidence="11">
    <location>
        <begin position="388"/>
        <end position="391"/>
    </location>
</feature>
<dbReference type="CDD" id="cd02981">
    <property type="entry name" value="PDI_b_family"/>
    <property type="match status" value="1"/>
</dbReference>
<protein>
    <recommendedName>
        <fullName evidence="4 13">Protein disulfide-isomerase</fullName>
        <ecNumber evidence="4 13">5.3.4.1</ecNumber>
    </recommendedName>
</protein>
<evidence type="ECO:0000259" key="14">
    <source>
        <dbReference type="PROSITE" id="PS51352"/>
    </source>
</evidence>
<dbReference type="Gene3D" id="3.40.30.10">
    <property type="entry name" value="Glutaredoxin"/>
    <property type="match status" value="4"/>
</dbReference>
<evidence type="ECO:0000256" key="6">
    <source>
        <dbReference type="ARBA" id="ARBA00022737"/>
    </source>
</evidence>